<dbReference type="PANTHER" id="PTHR22914:SF42">
    <property type="entry name" value="CHITIN SYNTHASE"/>
    <property type="match status" value="1"/>
</dbReference>
<feature type="domain" description="Chitin synthase chs-1/2 N-terminal putative transporter" evidence="15">
    <location>
        <begin position="85"/>
        <end position="486"/>
    </location>
</feature>
<keyword evidence="5" id="KW-0808">Transferase</keyword>
<dbReference type="GO" id="GO:0004100">
    <property type="term" value="F:chitin synthase activity"/>
    <property type="evidence" value="ECO:0007669"/>
    <property type="project" value="UniProtKB-EC"/>
</dbReference>
<gene>
    <name evidence="17" type="primary">LOC117215765</name>
</gene>
<keyword evidence="10" id="KW-0325">Glycoprotein</keyword>
<keyword evidence="4" id="KW-0328">Glycosyltransferase</keyword>
<evidence type="ECO:0000256" key="2">
    <source>
        <dbReference type="ARBA" id="ARBA00012543"/>
    </source>
</evidence>
<organism evidence="16 17">
    <name type="scientific">Bombus bifarius</name>
    <dbReference type="NCBI Taxonomy" id="103933"/>
    <lineage>
        <taxon>Eukaryota</taxon>
        <taxon>Metazoa</taxon>
        <taxon>Ecdysozoa</taxon>
        <taxon>Arthropoda</taxon>
        <taxon>Hexapoda</taxon>
        <taxon>Insecta</taxon>
        <taxon>Pterygota</taxon>
        <taxon>Neoptera</taxon>
        <taxon>Endopterygota</taxon>
        <taxon>Hymenoptera</taxon>
        <taxon>Apocrita</taxon>
        <taxon>Aculeata</taxon>
        <taxon>Apoidea</taxon>
        <taxon>Anthophila</taxon>
        <taxon>Apidae</taxon>
        <taxon>Bombus</taxon>
        <taxon>Pyrobombus</taxon>
    </lineage>
</organism>
<keyword evidence="6 14" id="KW-0812">Transmembrane</keyword>
<feature type="transmembrane region" description="Helical" evidence="14">
    <location>
        <begin position="422"/>
        <end position="442"/>
    </location>
</feature>
<feature type="transmembrane region" description="Helical" evidence="14">
    <location>
        <begin position="394"/>
        <end position="415"/>
    </location>
</feature>
<keyword evidence="7 14" id="KW-1133">Transmembrane helix</keyword>
<evidence type="ECO:0000256" key="4">
    <source>
        <dbReference type="ARBA" id="ARBA00022676"/>
    </source>
</evidence>
<keyword evidence="8" id="KW-0175">Coiled coil</keyword>
<evidence type="ECO:0000256" key="8">
    <source>
        <dbReference type="ARBA" id="ARBA00023054"/>
    </source>
</evidence>
<evidence type="ECO:0000256" key="7">
    <source>
        <dbReference type="ARBA" id="ARBA00022989"/>
    </source>
</evidence>
<dbReference type="CDD" id="cd04190">
    <property type="entry name" value="Chitin_synth_C"/>
    <property type="match status" value="1"/>
</dbReference>
<dbReference type="EC" id="2.4.1.16" evidence="2"/>
<evidence type="ECO:0000256" key="11">
    <source>
        <dbReference type="ARBA" id="ARBA00046329"/>
    </source>
</evidence>
<dbReference type="InterPro" id="IPR029044">
    <property type="entry name" value="Nucleotide-diphossugar_trans"/>
</dbReference>
<dbReference type="GO" id="GO:0005886">
    <property type="term" value="C:plasma membrane"/>
    <property type="evidence" value="ECO:0007669"/>
    <property type="project" value="UniProtKB-SubCell"/>
</dbReference>
<feature type="transmembrane region" description="Helical" evidence="14">
    <location>
        <begin position="478"/>
        <end position="499"/>
    </location>
</feature>
<feature type="transmembrane region" description="Helical" evidence="14">
    <location>
        <begin position="1028"/>
        <end position="1048"/>
    </location>
</feature>
<evidence type="ECO:0000256" key="13">
    <source>
        <dbReference type="SAM" id="MobiDB-lite"/>
    </source>
</evidence>
<dbReference type="InterPro" id="IPR004835">
    <property type="entry name" value="Chitin_synth"/>
</dbReference>
<feature type="transmembrane region" description="Helical" evidence="14">
    <location>
        <begin position="156"/>
        <end position="180"/>
    </location>
</feature>
<feature type="transmembrane region" description="Helical" evidence="14">
    <location>
        <begin position="1003"/>
        <end position="1022"/>
    </location>
</feature>
<evidence type="ECO:0000313" key="17">
    <source>
        <dbReference type="RefSeq" id="XP_033318121.1"/>
    </source>
</evidence>
<evidence type="ECO:0000256" key="3">
    <source>
        <dbReference type="ARBA" id="ARBA00022475"/>
    </source>
</evidence>
<comment type="similarity">
    <text evidence="11">Belongs to the chitin synthase family. Class IV subfamily.</text>
</comment>
<dbReference type="KEGG" id="bbif:117215765"/>
<evidence type="ECO:0000256" key="5">
    <source>
        <dbReference type="ARBA" id="ARBA00022679"/>
    </source>
</evidence>
<reference evidence="17" key="1">
    <citation type="submission" date="2025-08" db="UniProtKB">
        <authorList>
            <consortium name="RefSeq"/>
        </authorList>
    </citation>
    <scope>IDENTIFICATION</scope>
    <source>
        <tissue evidence="17">Muscle</tissue>
    </source>
</reference>
<comment type="subcellular location">
    <subcellularLocation>
        <location evidence="1">Cell membrane</location>
        <topology evidence="1">Multi-pass membrane protein</topology>
    </subcellularLocation>
</comment>
<keyword evidence="3" id="KW-1003">Cell membrane</keyword>
<feature type="transmembrane region" description="Helical" evidence="14">
    <location>
        <begin position="253"/>
        <end position="280"/>
    </location>
</feature>
<dbReference type="Pfam" id="PF03142">
    <property type="entry name" value="Chitin_synth_2"/>
    <property type="match status" value="1"/>
</dbReference>
<dbReference type="InterPro" id="IPR055120">
    <property type="entry name" value="Chs-1/2_IV_N"/>
</dbReference>
<evidence type="ECO:0000256" key="9">
    <source>
        <dbReference type="ARBA" id="ARBA00023136"/>
    </source>
</evidence>
<dbReference type="Proteomes" id="UP000515164">
    <property type="component" value="Unplaced"/>
</dbReference>
<feature type="transmembrane region" description="Helical" evidence="14">
    <location>
        <begin position="221"/>
        <end position="241"/>
    </location>
</feature>
<protein>
    <recommendedName>
        <fullName evidence="2">chitin synthase</fullName>
        <ecNumber evidence="2">2.4.1.16</ecNumber>
    </recommendedName>
</protein>
<dbReference type="PANTHER" id="PTHR22914">
    <property type="entry name" value="CHITIN SYNTHASE"/>
    <property type="match status" value="1"/>
</dbReference>
<evidence type="ECO:0000259" key="15">
    <source>
        <dbReference type="Pfam" id="PF23000"/>
    </source>
</evidence>
<dbReference type="Gene3D" id="3.90.550.10">
    <property type="entry name" value="Spore Coat Polysaccharide Biosynthesis Protein SpsA, Chain A"/>
    <property type="match status" value="1"/>
</dbReference>
<keyword evidence="9 14" id="KW-0472">Membrane</keyword>
<dbReference type="RefSeq" id="XP_033318121.1">
    <property type="nucleotide sequence ID" value="XM_033462230.1"/>
</dbReference>
<evidence type="ECO:0000256" key="1">
    <source>
        <dbReference type="ARBA" id="ARBA00004651"/>
    </source>
</evidence>
<dbReference type="GeneID" id="117215765"/>
<feature type="region of interest" description="Disordered" evidence="13">
    <location>
        <begin position="1500"/>
        <end position="1523"/>
    </location>
</feature>
<sequence>MPMKIWAIGDTSMTKLISKFYSCSMSSSKDNSLEPSYEFQYSNDDFSEYEDENTSQNSLPSSSNTFWDIFKYFPIKKESASMQNKKWLDISMQIIKVFVYGIFFCIVLCTGLISKFVVIFALSQLKDEKSIQFCDYYSEYQEELEARISKKGKIIWTWYIISMFLIPECFTILCAIWYFLFKKKEKLPPKKAIIILFVLETIQSIGVASLIFYCLPQLNSVDVAAICSCICFIPTILNLFIQYHKYIRATKIFIVVLASNVLAVIVQGSGTVLYSFLNYIQHPLTWILPISLLLSSSRWWYNYVTHNSYCGFINLLAKNKIDLSNNCNVLQGYIALWRCLIFISSTIVISTFKEIHIQEFFEFLGQNEYNIELIKLSTKDNIIDTIIDTTSAPLYTFLLQIFCAFVIYQVAIIAYKTQMHKFGFALPISLVTPGTILLIMIFCVSREEDSCAFHNLIPDYLFLNTPKYNSMTEFLLNWHIWCWIIWWLSQIWITVQIWLGEKERLAPIEKIFYHPSYDAFLIDQFLGLNKRRHENYHVVEEVEESSDSITEFESSNSNEICDFSNPNSTLSQNTINNKRNAYVPVIYVCATMWHENKKEMNELIGSILRLDKDHCAMKVTQKYYKISINDYYELETHVMFDDAFCCMHGCIGSCNHKESEVCINEYVATFVESMQENIKNLGILDLPPTKYPTPYGGQLVWNLPGKTRLTVHLKDKNKIRHRKRWSQVMYMYYLLGYCFMNSSTDFDTKELIAENTYILTLDGDVDFRPTAVKALLDLMKKNKELGAACGRIHPIGKGPMIWLQKFEYAIGHWLQKSTEHTIGSVLCSPGCFSLFRAKALMQHNVIAKYAIRSTEPKHYIQYDQGEDRWLCTLILQAGCKVEYCAASDAYTHAPESFEEFYIQRRRWIPSTMANIFDLLNTSRETRKLNNNISWLYVTYQWILTGSTIIGPSFIYLMMVGAFVTSFELNNWISFWCNSIPIVIFALISFFGDVHKQLIAAETISVLYGVVMMVVLIGIVLQIAADGLLAPNALLFLIVIGQFVATGFLHPQELSCLPYAIIYYITVPSMYMLLIIFSIFNLHNITWGTRESKLHRQALEQQNRKLKKSEQEGTVANKCLKSFLHNLCKCRFYTHKNSKKSEEYLEFIYNSINEINIRLKHIESTLELNNILKGNIEEKSNDQSKIYDEVKLEVSEHLNTDTESETSECIFTNNNQEDPNYVINPYWIQDEHLKNGKIDFLSYAEEEFWRQLIKKYLHPIEIDVERQQKISEGLIDIRNKCLFKFFMINTLFIVAIFLLQINKDVLHVQWPFAVKYNITFINDTHEIHILRNYMHLEPIGCLFIIAFVFILFIQFLAMLSHRFTTFIHVLANVKLSLACFNKKENLPNELVTSTHAKNIADGLQSTVEYQTIHNNRSETSSRKHKTVRELAEESQNPTKRPSNFEVVFNIKLRNPDISGFRKTISLNTPKGVLEAFEQHRSNILAEHELQSQNNAANEKEIYPKNKNSKGPVYDNPTFLNDNNE</sequence>
<dbReference type="GO" id="GO:0006031">
    <property type="term" value="P:chitin biosynthetic process"/>
    <property type="evidence" value="ECO:0007669"/>
    <property type="project" value="TreeGrafter"/>
</dbReference>
<feature type="transmembrane region" description="Helical" evidence="14">
    <location>
        <begin position="972"/>
        <end position="991"/>
    </location>
</feature>
<keyword evidence="16" id="KW-1185">Reference proteome</keyword>
<dbReference type="Pfam" id="PF23000">
    <property type="entry name" value="ChitinSynthase_IV_N"/>
    <property type="match status" value="1"/>
</dbReference>
<feature type="transmembrane region" description="Helical" evidence="14">
    <location>
        <begin position="1060"/>
        <end position="1079"/>
    </location>
</feature>
<feature type="transmembrane region" description="Helical" evidence="14">
    <location>
        <begin position="97"/>
        <end position="122"/>
    </location>
</feature>
<evidence type="ECO:0000313" key="16">
    <source>
        <dbReference type="Proteomes" id="UP000515164"/>
    </source>
</evidence>
<evidence type="ECO:0000256" key="12">
    <source>
        <dbReference type="ARBA" id="ARBA00048014"/>
    </source>
</evidence>
<dbReference type="FunFam" id="3.90.550.10:FF:000139">
    <property type="entry name" value="Chitin synthase 8"/>
    <property type="match status" value="1"/>
</dbReference>
<feature type="transmembrane region" description="Helical" evidence="14">
    <location>
        <begin position="192"/>
        <end position="215"/>
    </location>
</feature>
<feature type="transmembrane region" description="Helical" evidence="14">
    <location>
        <begin position="1338"/>
        <end position="1358"/>
    </location>
</feature>
<feature type="transmembrane region" description="Helical" evidence="14">
    <location>
        <begin position="941"/>
        <end position="966"/>
    </location>
</feature>
<evidence type="ECO:0000256" key="6">
    <source>
        <dbReference type="ARBA" id="ARBA00022692"/>
    </source>
</evidence>
<accession>A0A6P8MW37</accession>
<evidence type="ECO:0000256" key="10">
    <source>
        <dbReference type="ARBA" id="ARBA00023180"/>
    </source>
</evidence>
<name>A0A6P8MW37_9HYME</name>
<evidence type="ECO:0000256" key="14">
    <source>
        <dbReference type="SAM" id="Phobius"/>
    </source>
</evidence>
<dbReference type="SUPFAM" id="SSF53448">
    <property type="entry name" value="Nucleotide-diphospho-sugar transferases"/>
    <property type="match status" value="1"/>
</dbReference>
<proteinExistence type="inferred from homology"/>
<feature type="transmembrane region" description="Helical" evidence="14">
    <location>
        <begin position="1281"/>
        <end position="1300"/>
    </location>
</feature>
<comment type="catalytic activity">
    <reaction evidence="12">
        <text>[(1-&gt;4)-N-acetyl-beta-D-glucosaminyl](n) + UDP-N-acetyl-alpha-D-glucosamine = [(1-&gt;4)-N-acetyl-beta-D-glucosaminyl](n+1) + UDP + H(+)</text>
        <dbReference type="Rhea" id="RHEA:16637"/>
        <dbReference type="Rhea" id="RHEA-COMP:9593"/>
        <dbReference type="Rhea" id="RHEA-COMP:9595"/>
        <dbReference type="ChEBI" id="CHEBI:15378"/>
        <dbReference type="ChEBI" id="CHEBI:17029"/>
        <dbReference type="ChEBI" id="CHEBI:57705"/>
        <dbReference type="ChEBI" id="CHEBI:58223"/>
        <dbReference type="EC" id="2.4.1.16"/>
    </reaction>
</comment>